<keyword evidence="1" id="KW-0812">Transmembrane</keyword>
<keyword evidence="1" id="KW-1133">Transmembrane helix</keyword>
<keyword evidence="1" id="KW-0472">Membrane</keyword>
<dbReference type="AlphaFoldDB" id="A0A3B0T2U0"/>
<reference evidence="2" key="1">
    <citation type="submission" date="2018-06" db="EMBL/GenBank/DDBJ databases">
        <authorList>
            <person name="Zhirakovskaya E."/>
        </authorList>
    </citation>
    <scope>NUCLEOTIDE SEQUENCE</scope>
</reference>
<accession>A0A3B0T2U0</accession>
<evidence type="ECO:0000313" key="2">
    <source>
        <dbReference type="EMBL" id="VAW07657.1"/>
    </source>
</evidence>
<dbReference type="EMBL" id="UOEH01000593">
    <property type="protein sequence ID" value="VAW07657.1"/>
    <property type="molecule type" value="Genomic_DNA"/>
</dbReference>
<gene>
    <name evidence="2" type="ORF">MNBD_ALPHA05-1303</name>
</gene>
<feature type="transmembrane region" description="Helical" evidence="1">
    <location>
        <begin position="71"/>
        <end position="96"/>
    </location>
</feature>
<name>A0A3B0T2U0_9ZZZZ</name>
<evidence type="ECO:0000256" key="1">
    <source>
        <dbReference type="SAM" id="Phobius"/>
    </source>
</evidence>
<proteinExistence type="predicted"/>
<sequence>MKRFLIVLAWSGLLGAIADGTITAYAAWEVATTTGMGINLTVDEHIRTHLHFLYWLKDVGYFLAPDRLIDWLFGLPALAYFPFRILLNLIFGWWMLRWARRLEKRSKTRVSGD</sequence>
<organism evidence="2">
    <name type="scientific">hydrothermal vent metagenome</name>
    <dbReference type="NCBI Taxonomy" id="652676"/>
    <lineage>
        <taxon>unclassified sequences</taxon>
        <taxon>metagenomes</taxon>
        <taxon>ecological metagenomes</taxon>
    </lineage>
</organism>
<protein>
    <submittedName>
        <fullName evidence="2">Uncharacterized protein</fullName>
    </submittedName>
</protein>